<dbReference type="InterPro" id="IPR004805">
    <property type="entry name" value="DnaE2/DnaE/PolC"/>
</dbReference>
<evidence type="ECO:0000256" key="1">
    <source>
        <dbReference type="ARBA" id="ARBA00004496"/>
    </source>
</evidence>
<evidence type="ECO:0000256" key="8">
    <source>
        <dbReference type="ARBA" id="ARBA00049244"/>
    </source>
</evidence>
<dbReference type="Pfam" id="PF07733">
    <property type="entry name" value="DNA_pol3_alpha"/>
    <property type="match status" value="1"/>
</dbReference>
<dbReference type="InterPro" id="IPR003141">
    <property type="entry name" value="Pol/His_phosphatase_N"/>
</dbReference>
<comment type="catalytic activity">
    <reaction evidence="8">
        <text>DNA(n) + a 2'-deoxyribonucleoside 5'-triphosphate = DNA(n+1) + diphosphate</text>
        <dbReference type="Rhea" id="RHEA:22508"/>
        <dbReference type="Rhea" id="RHEA-COMP:17339"/>
        <dbReference type="Rhea" id="RHEA-COMP:17340"/>
        <dbReference type="ChEBI" id="CHEBI:33019"/>
        <dbReference type="ChEBI" id="CHEBI:61560"/>
        <dbReference type="ChEBI" id="CHEBI:173112"/>
        <dbReference type="EC" id="2.7.7.7"/>
    </reaction>
</comment>
<dbReference type="EMBL" id="DVHL01000032">
    <property type="protein sequence ID" value="HIR66009.1"/>
    <property type="molecule type" value="Genomic_DNA"/>
</dbReference>
<dbReference type="Pfam" id="PF14579">
    <property type="entry name" value="HHH_6"/>
    <property type="match status" value="1"/>
</dbReference>
<dbReference type="NCBIfam" id="NF004226">
    <property type="entry name" value="PRK05673.1"/>
    <property type="match status" value="1"/>
</dbReference>
<dbReference type="GO" id="GO:0003676">
    <property type="term" value="F:nucleic acid binding"/>
    <property type="evidence" value="ECO:0007669"/>
    <property type="project" value="InterPro"/>
</dbReference>
<evidence type="ECO:0000256" key="5">
    <source>
        <dbReference type="ARBA" id="ARBA00022695"/>
    </source>
</evidence>
<dbReference type="GO" id="GO:0006260">
    <property type="term" value="P:DNA replication"/>
    <property type="evidence" value="ECO:0007669"/>
    <property type="project" value="UniProtKB-KW"/>
</dbReference>
<evidence type="ECO:0000313" key="10">
    <source>
        <dbReference type="EMBL" id="HIR66009.1"/>
    </source>
</evidence>
<dbReference type="InterPro" id="IPR004365">
    <property type="entry name" value="NA-bd_OB_tRNA"/>
</dbReference>
<feature type="domain" description="Polymerase/histidinol phosphatase N-terminal" evidence="9">
    <location>
        <begin position="5"/>
        <end position="82"/>
    </location>
</feature>
<evidence type="ECO:0000256" key="6">
    <source>
        <dbReference type="ARBA" id="ARBA00022705"/>
    </source>
</evidence>
<dbReference type="CDD" id="cd04485">
    <property type="entry name" value="DnaE_OBF"/>
    <property type="match status" value="1"/>
</dbReference>
<dbReference type="InterPro" id="IPR011708">
    <property type="entry name" value="DNA_pol3_alpha_NTPase_dom"/>
</dbReference>
<comment type="caution">
    <text evidence="10">The sequence shown here is derived from an EMBL/GenBank/DDBJ whole genome shotgun (WGS) entry which is preliminary data.</text>
</comment>
<reference evidence="10" key="2">
    <citation type="journal article" date="2021" name="PeerJ">
        <title>Extensive microbial diversity within the chicken gut microbiome revealed by metagenomics and culture.</title>
        <authorList>
            <person name="Gilroy R."/>
            <person name="Ravi A."/>
            <person name="Getino M."/>
            <person name="Pursley I."/>
            <person name="Horton D.L."/>
            <person name="Alikhan N.F."/>
            <person name="Baker D."/>
            <person name="Gharbi K."/>
            <person name="Hall N."/>
            <person name="Watson M."/>
            <person name="Adriaenssens E.M."/>
            <person name="Foster-Nyarko E."/>
            <person name="Jarju S."/>
            <person name="Secka A."/>
            <person name="Antonio M."/>
            <person name="Oren A."/>
            <person name="Chaudhuri R.R."/>
            <person name="La Ragione R."/>
            <person name="Hildebrand F."/>
            <person name="Pallen M.J."/>
        </authorList>
    </citation>
    <scope>NUCLEOTIDE SEQUENCE</scope>
    <source>
        <strain evidence="10">CHK121-14286</strain>
    </source>
</reference>
<dbReference type="GO" id="GO:0008408">
    <property type="term" value="F:3'-5' exonuclease activity"/>
    <property type="evidence" value="ECO:0007669"/>
    <property type="project" value="InterPro"/>
</dbReference>
<reference evidence="10" key="1">
    <citation type="submission" date="2020-10" db="EMBL/GenBank/DDBJ databases">
        <authorList>
            <person name="Gilroy R."/>
        </authorList>
    </citation>
    <scope>NUCLEOTIDE SEQUENCE</scope>
    <source>
        <strain evidence="10">CHK121-14286</strain>
    </source>
</reference>
<evidence type="ECO:0000256" key="3">
    <source>
        <dbReference type="ARBA" id="ARBA00019114"/>
    </source>
</evidence>
<organism evidence="10 11">
    <name type="scientific">Candidatus Fimimonas gallinarum</name>
    <dbReference type="NCBI Taxonomy" id="2840821"/>
    <lineage>
        <taxon>Bacteria</taxon>
        <taxon>Pseudomonadati</taxon>
        <taxon>Myxococcota</taxon>
        <taxon>Myxococcia</taxon>
        <taxon>Myxococcales</taxon>
        <taxon>Cystobacterineae</taxon>
        <taxon>Myxococcaceae</taxon>
        <taxon>Myxococcaceae incertae sedis</taxon>
        <taxon>Candidatus Fimimonas</taxon>
    </lineage>
</organism>
<evidence type="ECO:0000256" key="4">
    <source>
        <dbReference type="ARBA" id="ARBA00022679"/>
    </source>
</evidence>
<protein>
    <recommendedName>
        <fullName evidence="3">DNA polymerase III subunit alpha</fullName>
        <ecNumber evidence="2">2.7.7.7</ecNumber>
    </recommendedName>
</protein>
<dbReference type="SUPFAM" id="SSF89550">
    <property type="entry name" value="PHP domain-like"/>
    <property type="match status" value="1"/>
</dbReference>
<dbReference type="Gene3D" id="1.10.150.870">
    <property type="match status" value="1"/>
</dbReference>
<dbReference type="Gene3D" id="3.20.20.140">
    <property type="entry name" value="Metal-dependent hydrolases"/>
    <property type="match status" value="1"/>
</dbReference>
<dbReference type="Proteomes" id="UP000824200">
    <property type="component" value="Unassembled WGS sequence"/>
</dbReference>
<dbReference type="Pfam" id="PF01336">
    <property type="entry name" value="tRNA_anti-codon"/>
    <property type="match status" value="1"/>
</dbReference>
<gene>
    <name evidence="10" type="ORF">IAC95_03930</name>
</gene>
<accession>A0A9D1E494</accession>
<dbReference type="CDD" id="cd12113">
    <property type="entry name" value="PHP_PolIIIA_DnaE3"/>
    <property type="match status" value="1"/>
</dbReference>
<dbReference type="InterPro" id="IPR016195">
    <property type="entry name" value="Pol/histidinol_Pase-like"/>
</dbReference>
<dbReference type="EC" id="2.7.7.7" evidence="2"/>
<dbReference type="Pfam" id="PF02811">
    <property type="entry name" value="PHP"/>
    <property type="match status" value="1"/>
</dbReference>
<keyword evidence="4 10" id="KW-0808">Transferase</keyword>
<dbReference type="InterPro" id="IPR040982">
    <property type="entry name" value="DNA_pol3_finger"/>
</dbReference>
<dbReference type="Gene3D" id="1.10.10.1600">
    <property type="entry name" value="Bacterial DNA polymerase III alpha subunit, thumb domain"/>
    <property type="match status" value="1"/>
</dbReference>
<dbReference type="AlphaFoldDB" id="A0A9D1E494"/>
<dbReference type="Pfam" id="PF17657">
    <property type="entry name" value="DNA_pol3_finger"/>
    <property type="match status" value="1"/>
</dbReference>
<dbReference type="GO" id="GO:0005737">
    <property type="term" value="C:cytoplasm"/>
    <property type="evidence" value="ECO:0007669"/>
    <property type="project" value="UniProtKB-SubCell"/>
</dbReference>
<keyword evidence="5 10" id="KW-0548">Nucleotidyltransferase</keyword>
<sequence>MKPFVHLHLHTEYSLLDGATRIDDLLQRCVEYNMPAVAITDHGNMYCAWKFMKATAALNHDENGNFVQKVKPIIGCEFYMCENLHNVGYENKEYYHLILLAKNNTGYYNLCRLNSIAFVEGFYYKPRIDFETLQKYSEGLICLSACIAGQLPRLFLADRPQEARKLALQYKALFGDDYYIEIQKHGIAEEDAVMPQLVQLARELNIKIVVTNDVHYLNKEDAEIQDIMMCVQMGKFYDDPDRMKFQGEEFYLKNYDEMAELFPNLPDAMDTTLEIAEKCNVNFGKEKLLPLYTPPNGMSSPDYLRYLLEEGLKRKYPNCTPEIRERVEYEYGVICSMGFVDYYLIVWDFINYAKTNGIPVGPGRGSGAGSVIAYLIGITEVEPFRFNLMFERFLNPQRKSMPDFDVDFCMDRRGEVIDYVHRKYGNDNVCQIVTFGTMAAKNAIRDVARVLRLPISESNRLAKMVPDNFKYTLRHLLGLKKYKKEADTYISEELKQAYDDPATHKVIDIAMRIEGSPRQTGMHAAGVVICREKVADHVPLQTNGGSLAKGGIVTTQYNMIEVEELGLLKMDFLGLRTLTDIKKACDYVYEDYGVKVDFSHDDYSDPNVFKLISGGDTMCIFQLESGGMCDLMHRMKPTGLEEIIAGISLYRPGPMQYIGDYIDCKFDKSKIHYLHPAMESILSVTNGCIVYQEQVMQLVKKLAGFSTALADNVRYAMSKKKTDMMRELGELFVHGGTWHNGETVPGCVNNGIPEETALKIYKQLDDFSQYAFNKSHATCYAYVTYQTAWLKNYYPAEFICALLNNRINDIAQIKKYMEYAKTQGIAVLPPCVNKSRDVFRVENGALRFGLGGIRNIGVAIVKQLVDEREANGEFADMTDLFERCHTFLNKRMIENLIKGGAFDCFHRTRADMLQWYNEEFTEVVESSKKHATGQLSIFDMNPELKTTVRPARQQVKELPKQVLYNLENEVLGLYMTGSPLDDYDEISKKFHFDFTTAEVMPYVPDDSDSDEKVYPVVGKKFVTTGGILRGIRVVIGNDNKKMGFATLEDKFSTIEVAIYSPAYDKYKTLFAEDSFIVVKGTLGEARDGYKITLREIIDPHSKQAEEAGQQQQVAQTNVTLWLKMDKRSDETYDKVVGILKQYSGDVPVKFKIEGKTFASQRSVRRCAGVEYELGLLLGEKNVVFFEK</sequence>
<name>A0A9D1E494_9BACT</name>
<dbReference type="SMART" id="SM00481">
    <property type="entry name" value="POLIIIAc"/>
    <property type="match status" value="1"/>
</dbReference>
<dbReference type="InterPro" id="IPR041931">
    <property type="entry name" value="DNA_pol3_alpha_thumb_dom"/>
</dbReference>
<dbReference type="GO" id="GO:0003887">
    <property type="term" value="F:DNA-directed DNA polymerase activity"/>
    <property type="evidence" value="ECO:0007669"/>
    <property type="project" value="UniProtKB-KW"/>
</dbReference>
<dbReference type="InterPro" id="IPR004013">
    <property type="entry name" value="PHP_dom"/>
</dbReference>
<evidence type="ECO:0000256" key="7">
    <source>
        <dbReference type="ARBA" id="ARBA00022932"/>
    </source>
</evidence>
<dbReference type="InterPro" id="IPR029460">
    <property type="entry name" value="DNAPol_HHH"/>
</dbReference>
<keyword evidence="6" id="KW-0235">DNA replication</keyword>
<comment type="subcellular location">
    <subcellularLocation>
        <location evidence="1">Cytoplasm</location>
    </subcellularLocation>
</comment>
<dbReference type="PANTHER" id="PTHR32294">
    <property type="entry name" value="DNA POLYMERASE III SUBUNIT ALPHA"/>
    <property type="match status" value="1"/>
</dbReference>
<evidence type="ECO:0000259" key="9">
    <source>
        <dbReference type="SMART" id="SM00481"/>
    </source>
</evidence>
<keyword evidence="7" id="KW-0239">DNA-directed DNA polymerase</keyword>
<evidence type="ECO:0000256" key="2">
    <source>
        <dbReference type="ARBA" id="ARBA00012417"/>
    </source>
</evidence>
<proteinExistence type="predicted"/>
<evidence type="ECO:0000313" key="11">
    <source>
        <dbReference type="Proteomes" id="UP000824200"/>
    </source>
</evidence>
<dbReference type="PANTHER" id="PTHR32294:SF0">
    <property type="entry name" value="DNA POLYMERASE III SUBUNIT ALPHA"/>
    <property type="match status" value="1"/>
</dbReference>
<dbReference type="NCBIfam" id="TIGR00594">
    <property type="entry name" value="polc"/>
    <property type="match status" value="1"/>
</dbReference>
<dbReference type="NCBIfam" id="NF005298">
    <property type="entry name" value="PRK06826.1"/>
    <property type="match status" value="1"/>
</dbReference>